<evidence type="ECO:0000313" key="2">
    <source>
        <dbReference type="EMBL" id="GCC31473.1"/>
    </source>
</evidence>
<name>A0A401SM67_CHIPU</name>
<dbReference type="AlphaFoldDB" id="A0A401SM67"/>
<dbReference type="EMBL" id="BEZZ01000364">
    <property type="protein sequence ID" value="GCC31473.1"/>
    <property type="molecule type" value="Genomic_DNA"/>
</dbReference>
<sequence>MLLKGGLQQRERQSDRPLAGGNAQKLLGAGARVRLWSCHEGKGSDYYRPDRDREQAMKESSGVAGKVIGPKMNIRFEERK</sequence>
<evidence type="ECO:0000256" key="1">
    <source>
        <dbReference type="SAM" id="MobiDB-lite"/>
    </source>
</evidence>
<reference evidence="2 3" key="1">
    <citation type="journal article" date="2018" name="Nat. Ecol. Evol.">
        <title>Shark genomes provide insights into elasmobranch evolution and the origin of vertebrates.</title>
        <authorList>
            <person name="Hara Y"/>
            <person name="Yamaguchi K"/>
            <person name="Onimaru K"/>
            <person name="Kadota M"/>
            <person name="Koyanagi M"/>
            <person name="Keeley SD"/>
            <person name="Tatsumi K"/>
            <person name="Tanaka K"/>
            <person name="Motone F"/>
            <person name="Kageyama Y"/>
            <person name="Nozu R"/>
            <person name="Adachi N"/>
            <person name="Nishimura O"/>
            <person name="Nakagawa R"/>
            <person name="Tanegashima C"/>
            <person name="Kiyatake I"/>
            <person name="Matsumoto R"/>
            <person name="Murakumo K"/>
            <person name="Nishida K"/>
            <person name="Terakita A"/>
            <person name="Kuratani S"/>
            <person name="Sato K"/>
            <person name="Hyodo S Kuraku.S."/>
        </authorList>
    </citation>
    <scope>NUCLEOTIDE SEQUENCE [LARGE SCALE GENOMIC DNA]</scope>
</reference>
<organism evidence="2 3">
    <name type="scientific">Chiloscyllium punctatum</name>
    <name type="common">Brownbanded bambooshark</name>
    <name type="synonym">Hemiscyllium punctatum</name>
    <dbReference type="NCBI Taxonomy" id="137246"/>
    <lineage>
        <taxon>Eukaryota</taxon>
        <taxon>Metazoa</taxon>
        <taxon>Chordata</taxon>
        <taxon>Craniata</taxon>
        <taxon>Vertebrata</taxon>
        <taxon>Chondrichthyes</taxon>
        <taxon>Elasmobranchii</taxon>
        <taxon>Galeomorphii</taxon>
        <taxon>Galeoidea</taxon>
        <taxon>Orectolobiformes</taxon>
        <taxon>Hemiscylliidae</taxon>
        <taxon>Chiloscyllium</taxon>
    </lineage>
</organism>
<proteinExistence type="predicted"/>
<feature type="region of interest" description="Disordered" evidence="1">
    <location>
        <begin position="1"/>
        <end position="22"/>
    </location>
</feature>
<accession>A0A401SM67</accession>
<keyword evidence="3" id="KW-1185">Reference proteome</keyword>
<comment type="caution">
    <text evidence="2">The sequence shown here is derived from an EMBL/GenBank/DDBJ whole genome shotgun (WGS) entry which is preliminary data.</text>
</comment>
<gene>
    <name evidence="2" type="ORF">chiPu_0009931</name>
</gene>
<evidence type="ECO:0000313" key="3">
    <source>
        <dbReference type="Proteomes" id="UP000287033"/>
    </source>
</evidence>
<dbReference type="Proteomes" id="UP000287033">
    <property type="component" value="Unassembled WGS sequence"/>
</dbReference>
<protein>
    <submittedName>
        <fullName evidence="2">Uncharacterized protein</fullName>
    </submittedName>
</protein>